<dbReference type="EMBL" id="NQWI01000004">
    <property type="protein sequence ID" value="PDW04786.1"/>
    <property type="molecule type" value="Genomic_DNA"/>
</dbReference>
<proteinExistence type="predicted"/>
<dbReference type="RefSeq" id="WP_097642368.1">
    <property type="nucleotide sequence ID" value="NZ_NQWI01000004.1"/>
</dbReference>
<keyword evidence="2" id="KW-1185">Reference proteome</keyword>
<reference evidence="2" key="1">
    <citation type="submission" date="2017-08" db="EMBL/GenBank/DDBJ databases">
        <authorList>
            <person name="Grouzdev D.S."/>
            <person name="Gaisin V.A."/>
            <person name="Rysina M.S."/>
            <person name="Gorlenko V.M."/>
        </authorList>
    </citation>
    <scope>NUCLEOTIDE SEQUENCE [LARGE SCALE GENOMIC DNA]</scope>
    <source>
        <strain evidence="2">Kir15-3F</strain>
    </source>
</reference>
<evidence type="ECO:0000313" key="2">
    <source>
        <dbReference type="Proteomes" id="UP000220527"/>
    </source>
</evidence>
<dbReference type="AlphaFoldDB" id="A0A2A6RPE6"/>
<evidence type="ECO:0000313" key="1">
    <source>
        <dbReference type="EMBL" id="PDW04786.1"/>
    </source>
</evidence>
<sequence>MTSIVELYGVSTAIIEKDWVNIVNNEHCPYLQRKCIKVRKSNPDITIGTCTVLYGKEKKKIIICPHRLLERNQIFIDCLHLLTHNEPGNELHIVHEVGIPGGNVDYFLVATRYGKIRDFVGVELQTLDSTGTVWPHRQKLLQEQGLPITDMADNEYSEIETEHKQLYERPKSSKKGFGMNWKMTAKTILMQLHHKVQTFEHINKHLVMVIQDHFYDYMSREFRFSHVKTAKIGDSMQIHVYSLAMNQGHSLRLDLGARYSTDAQGIAESLGLQADARLELDTIVRVLESKLSAETVFLLR</sequence>
<dbReference type="OrthoDB" id="581147at2"/>
<dbReference type="REBASE" id="278992">
    <property type="entry name" value="Cba153FORF1710P"/>
</dbReference>
<organism evidence="1 2">
    <name type="scientific">Candidatus Viridilinea mediisalina</name>
    <dbReference type="NCBI Taxonomy" id="2024553"/>
    <lineage>
        <taxon>Bacteria</taxon>
        <taxon>Bacillati</taxon>
        <taxon>Chloroflexota</taxon>
        <taxon>Chloroflexia</taxon>
        <taxon>Chloroflexales</taxon>
        <taxon>Chloroflexineae</taxon>
        <taxon>Oscillochloridaceae</taxon>
        <taxon>Candidatus Viridilinea</taxon>
    </lineage>
</organism>
<dbReference type="Proteomes" id="UP000220527">
    <property type="component" value="Unassembled WGS sequence"/>
</dbReference>
<name>A0A2A6RPE6_9CHLR</name>
<comment type="caution">
    <text evidence="1">The sequence shown here is derived from an EMBL/GenBank/DDBJ whole genome shotgun (WGS) entry which is preliminary data.</text>
</comment>
<protein>
    <submittedName>
        <fullName evidence="1">Uncharacterized protein</fullName>
    </submittedName>
</protein>
<gene>
    <name evidence="1" type="ORF">CJ255_01715</name>
</gene>
<accession>A0A2A6RPE6</accession>